<evidence type="ECO:0000259" key="2">
    <source>
        <dbReference type="Pfam" id="PF01051"/>
    </source>
</evidence>
<organism evidence="3 4">
    <name type="scientific">Siphonobacter aquaeclarae</name>
    <dbReference type="NCBI Taxonomy" id="563176"/>
    <lineage>
        <taxon>Bacteria</taxon>
        <taxon>Pseudomonadati</taxon>
        <taxon>Bacteroidota</taxon>
        <taxon>Cytophagia</taxon>
        <taxon>Cytophagales</taxon>
        <taxon>Cytophagaceae</taxon>
        <taxon>Siphonobacter</taxon>
    </lineage>
</organism>
<dbReference type="GO" id="GO:0003887">
    <property type="term" value="F:DNA-directed DNA polymerase activity"/>
    <property type="evidence" value="ECO:0007669"/>
    <property type="project" value="InterPro"/>
</dbReference>
<dbReference type="AlphaFoldDB" id="A0A1G9IZ62"/>
<dbReference type="STRING" id="563176.SAMN04488090_0684"/>
<dbReference type="SUPFAM" id="SSF46785">
    <property type="entry name" value="Winged helix' DNA-binding domain"/>
    <property type="match status" value="2"/>
</dbReference>
<proteinExistence type="inferred from homology"/>
<evidence type="ECO:0000313" key="3">
    <source>
        <dbReference type="EMBL" id="SDL30548.1"/>
    </source>
</evidence>
<dbReference type="OrthoDB" id="1428208at2"/>
<dbReference type="InterPro" id="IPR036390">
    <property type="entry name" value="WH_DNA-bd_sf"/>
</dbReference>
<dbReference type="Pfam" id="PF21205">
    <property type="entry name" value="Rep3_C"/>
    <property type="match status" value="1"/>
</dbReference>
<gene>
    <name evidence="3" type="ORF">SAMN04488090_0684</name>
</gene>
<dbReference type="Pfam" id="PF01051">
    <property type="entry name" value="Rep3_N"/>
    <property type="match status" value="1"/>
</dbReference>
<dbReference type="RefSeq" id="WP_093197687.1">
    <property type="nucleotide sequence ID" value="NZ_FNGS01000001.1"/>
</dbReference>
<evidence type="ECO:0000256" key="1">
    <source>
        <dbReference type="ARBA" id="ARBA00038283"/>
    </source>
</evidence>
<reference evidence="3 4" key="1">
    <citation type="submission" date="2016-10" db="EMBL/GenBank/DDBJ databases">
        <authorList>
            <person name="de Groot N.N."/>
        </authorList>
    </citation>
    <scope>NUCLEOTIDE SEQUENCE [LARGE SCALE GENOMIC DNA]</scope>
    <source>
        <strain evidence="3 4">DSM 21668</strain>
    </source>
</reference>
<dbReference type="InterPro" id="IPR000525">
    <property type="entry name" value="Initiator_Rep_WH1"/>
</dbReference>
<dbReference type="Gene3D" id="1.10.10.10">
    <property type="entry name" value="Winged helix-like DNA-binding domain superfamily/Winged helix DNA-binding domain"/>
    <property type="match status" value="2"/>
</dbReference>
<evidence type="ECO:0000313" key="4">
    <source>
        <dbReference type="Proteomes" id="UP000198901"/>
    </source>
</evidence>
<feature type="domain" description="Initiator Rep protein WH1" evidence="2">
    <location>
        <begin position="25"/>
        <end position="171"/>
    </location>
</feature>
<name>A0A1G9IZ62_9BACT</name>
<comment type="similarity">
    <text evidence="1">Belongs to the initiator RepB protein family.</text>
</comment>
<accession>A0A1G9IZ62</accession>
<sequence length="245" mass="28459">MSGRQQELFSPSIPAEAVIPAESIEQLHDLIMAQYAMNQYERRIFLKVIEALPEALEEIDGTAVFPALEIDAKDIIVGSELKGNSAYQELQKATLSLIRHVCRIAEADGLLQVGLLSSARYVKGKGIIQVRFDPLLYPYLQHLRREFLLFRLEKLVSFKSYYSQCLYELFKKVSKPMGLYSITLEQLRTVLRLEPTEYERYFDFKRFVLQQAQKELAPHDVSFFFREIKERQRVVGLVFQFPKLA</sequence>
<dbReference type="EMBL" id="FNGS01000001">
    <property type="protein sequence ID" value="SDL30548.1"/>
    <property type="molecule type" value="Genomic_DNA"/>
</dbReference>
<protein>
    <submittedName>
        <fullName evidence="3">Initiator Replication protein</fullName>
    </submittedName>
</protein>
<dbReference type="InterPro" id="IPR036388">
    <property type="entry name" value="WH-like_DNA-bd_sf"/>
</dbReference>
<dbReference type="Proteomes" id="UP000198901">
    <property type="component" value="Unassembled WGS sequence"/>
</dbReference>
<keyword evidence="4" id="KW-1185">Reference proteome</keyword>
<dbReference type="GO" id="GO:0006270">
    <property type="term" value="P:DNA replication initiation"/>
    <property type="evidence" value="ECO:0007669"/>
    <property type="project" value="InterPro"/>
</dbReference>